<reference evidence="2 3" key="1">
    <citation type="submission" date="2019-03" db="EMBL/GenBank/DDBJ databases">
        <title>Dyadobacter AR-3-6 sp. nov., isolated from arctic soil.</title>
        <authorList>
            <person name="Chaudhary D.K."/>
        </authorList>
    </citation>
    <scope>NUCLEOTIDE SEQUENCE [LARGE SCALE GENOMIC DNA]</scope>
    <source>
        <strain evidence="2 3">AR-3-6</strain>
    </source>
</reference>
<accession>A0A4V2Z3J2</accession>
<evidence type="ECO:0000259" key="1">
    <source>
        <dbReference type="Pfam" id="PF19763"/>
    </source>
</evidence>
<comment type="caution">
    <text evidence="2">The sequence shown here is derived from an EMBL/GenBank/DDBJ whole genome shotgun (WGS) entry which is preliminary data.</text>
</comment>
<feature type="domain" description="DUF6250" evidence="1">
    <location>
        <begin position="78"/>
        <end position="237"/>
    </location>
</feature>
<dbReference type="GO" id="GO:0032259">
    <property type="term" value="P:methylation"/>
    <property type="evidence" value="ECO:0007669"/>
    <property type="project" value="UniProtKB-KW"/>
</dbReference>
<dbReference type="OrthoDB" id="262615at2"/>
<organism evidence="2 3">
    <name type="scientific">Dyadobacter psychrotolerans</name>
    <dbReference type="NCBI Taxonomy" id="2541721"/>
    <lineage>
        <taxon>Bacteria</taxon>
        <taxon>Pseudomonadati</taxon>
        <taxon>Bacteroidota</taxon>
        <taxon>Cytophagia</taxon>
        <taxon>Cytophagales</taxon>
        <taxon>Spirosomataceae</taxon>
        <taxon>Dyadobacter</taxon>
    </lineage>
</organism>
<dbReference type="Pfam" id="PF19763">
    <property type="entry name" value="DUF6250"/>
    <property type="match status" value="1"/>
</dbReference>
<dbReference type="Gene3D" id="2.60.120.200">
    <property type="match status" value="1"/>
</dbReference>
<dbReference type="RefSeq" id="WP_131960238.1">
    <property type="nucleotide sequence ID" value="NZ_SMFL01000008.1"/>
</dbReference>
<name>A0A4V2Z3J2_9BACT</name>
<evidence type="ECO:0000313" key="2">
    <source>
        <dbReference type="EMBL" id="TDE12818.1"/>
    </source>
</evidence>
<keyword evidence="2" id="KW-0489">Methyltransferase</keyword>
<evidence type="ECO:0000313" key="3">
    <source>
        <dbReference type="Proteomes" id="UP000294850"/>
    </source>
</evidence>
<dbReference type="EMBL" id="SMFL01000008">
    <property type="protein sequence ID" value="TDE12818.1"/>
    <property type="molecule type" value="Genomic_DNA"/>
</dbReference>
<proteinExistence type="predicted"/>
<dbReference type="Proteomes" id="UP000294850">
    <property type="component" value="Unassembled WGS sequence"/>
</dbReference>
<dbReference type="InterPro" id="IPR046217">
    <property type="entry name" value="DUF6250"/>
</dbReference>
<gene>
    <name evidence="2" type="ORF">E0F88_20955</name>
</gene>
<keyword evidence="3" id="KW-1185">Reference proteome</keyword>
<dbReference type="GO" id="GO:0008168">
    <property type="term" value="F:methyltransferase activity"/>
    <property type="evidence" value="ECO:0007669"/>
    <property type="project" value="UniProtKB-KW"/>
</dbReference>
<dbReference type="AlphaFoldDB" id="A0A4V2Z3J2"/>
<protein>
    <submittedName>
        <fullName evidence="2">Methyltransferase</fullName>
    </submittedName>
</protein>
<keyword evidence="2" id="KW-0808">Transferase</keyword>
<sequence>MPNTNQANFFDGSRLLFRYAVICVFLLAASQISAQPVKRDKVLYKDDFEKSLNTKTWKVEMVPGPTASVSTKNGKLIIDSPGGVSVWLNQKLSGNISIEYDWKVIADGGKNDRLSDLNQFWMAVDPKNANLFTRNGVFEAYDSLRLYYVGMGGNANTTTRFRKYHGNGKRQLLKEYTDKEHLLKPNQTYHIKILVLNGQTSFWVDGERYFEYNDENPLTEGYFGFRSTWSRHEIDHFQVSRIKSE</sequence>